<evidence type="ECO:0000313" key="2">
    <source>
        <dbReference type="Proteomes" id="UP000011513"/>
    </source>
</evidence>
<evidence type="ECO:0000313" key="1">
    <source>
        <dbReference type="EMBL" id="ELZ27261.1"/>
    </source>
</evidence>
<keyword evidence="2" id="KW-1185">Reference proteome</keyword>
<name>M0CVI6_HALPD</name>
<accession>M0CVI6</accession>
<organism evidence="1 2">
    <name type="scientific">Halogeometricum pallidum JCM 14848</name>
    <dbReference type="NCBI Taxonomy" id="1227487"/>
    <lineage>
        <taxon>Archaea</taxon>
        <taxon>Methanobacteriati</taxon>
        <taxon>Methanobacteriota</taxon>
        <taxon>Stenosarchaea group</taxon>
        <taxon>Halobacteria</taxon>
        <taxon>Halobacteriales</taxon>
        <taxon>Haloferacaceae</taxon>
        <taxon>Halogeometricum</taxon>
    </lineage>
</organism>
<reference evidence="1 2" key="1">
    <citation type="journal article" date="2014" name="PLoS Genet.">
        <title>Phylogenetically driven sequencing of extremely halophilic archaea reveals strategies for static and dynamic osmo-response.</title>
        <authorList>
            <person name="Becker E.A."/>
            <person name="Seitzer P.M."/>
            <person name="Tritt A."/>
            <person name="Larsen D."/>
            <person name="Krusor M."/>
            <person name="Yao A.I."/>
            <person name="Wu D."/>
            <person name="Madern D."/>
            <person name="Eisen J.A."/>
            <person name="Darling A.E."/>
            <person name="Facciotti M.T."/>
        </authorList>
    </citation>
    <scope>NUCLEOTIDE SEQUENCE [LARGE SCALE GENOMIC DNA]</scope>
    <source>
        <strain evidence="1 2">JCM 14848</strain>
    </source>
</reference>
<dbReference type="RefSeq" id="WP_008389235.1">
    <property type="nucleotide sequence ID" value="NZ_AOIV01000041.1"/>
</dbReference>
<gene>
    <name evidence="1" type="ORF">C474_17984</name>
</gene>
<dbReference type="InParanoid" id="M0CVI6"/>
<dbReference type="OrthoDB" id="281896at2157"/>
<dbReference type="EMBL" id="AOIV01000041">
    <property type="protein sequence ID" value="ELZ27261.1"/>
    <property type="molecule type" value="Genomic_DNA"/>
</dbReference>
<dbReference type="Proteomes" id="UP000011513">
    <property type="component" value="Unassembled WGS sequence"/>
</dbReference>
<dbReference type="eggNOG" id="ENOG502N5VY">
    <property type="taxonomic scope" value="Archaea"/>
</dbReference>
<sequence>MYFGLTSADVAVERGPPVRLSTRLAAADFRFVSDVPRGIRDGVRRVAVHDQSDGRFEVRFTGRTDGAYVVDRVVLDGIAASLHGEDEFGEWRVAYEGSRPDWIPDEMPEQ</sequence>
<dbReference type="AlphaFoldDB" id="M0CVI6"/>
<comment type="caution">
    <text evidence="1">The sequence shown here is derived from an EMBL/GenBank/DDBJ whole genome shotgun (WGS) entry which is preliminary data.</text>
</comment>
<proteinExistence type="predicted"/>
<protein>
    <submittedName>
        <fullName evidence="1">Uncharacterized protein</fullName>
    </submittedName>
</protein>